<dbReference type="AlphaFoldDB" id="Q1K2C4"/>
<dbReference type="SUPFAM" id="SSF103481">
    <property type="entry name" value="Multidrug resistance efflux transporter EmrE"/>
    <property type="match status" value="2"/>
</dbReference>
<evidence type="ECO:0000256" key="6">
    <source>
        <dbReference type="SAM" id="Phobius"/>
    </source>
</evidence>
<dbReference type="InterPro" id="IPR050638">
    <property type="entry name" value="AA-Vitamin_Transporters"/>
</dbReference>
<proteinExistence type="inferred from homology"/>
<evidence type="ECO:0000256" key="2">
    <source>
        <dbReference type="ARBA" id="ARBA00007362"/>
    </source>
</evidence>
<sequence>MNDLLKSHLMVLLATFFIAGSFLASARLAGVINPFSLTLMRFVASFVLLLPLVLSRRDWRRKIVTVLPRATVISFFYAMFFACLFEALKTTTSLNTGTLYTLVPFMTALLCLVFLRQPIGGQTFLIYILGAASACWVIFEGQLDRLLAFSLNQGDWLFLGGSLLICGYSLSMKLLYRRSDPMPVLVFCILFTGALWMGTALLVLGYPLDWHNIHGEHLAAMSYLVVASTLMTVYLYQRSTVVLGPRRVMAYIYLNPAAIAVLLWWFEGVKIPTIVLPGIVACSLATVLLQREPRS</sequence>
<dbReference type="Proteomes" id="UP000005695">
    <property type="component" value="Unassembled WGS sequence"/>
</dbReference>
<feature type="transmembrane region" description="Helical" evidence="6">
    <location>
        <begin position="124"/>
        <end position="143"/>
    </location>
</feature>
<keyword evidence="5 6" id="KW-0472">Membrane</keyword>
<keyword evidence="3 6" id="KW-0812">Transmembrane</keyword>
<feature type="transmembrane region" description="Helical" evidence="6">
    <location>
        <begin position="184"/>
        <end position="206"/>
    </location>
</feature>
<dbReference type="RefSeq" id="WP_005998491.1">
    <property type="nucleotide sequence ID" value="NZ_AAEW02000004.1"/>
</dbReference>
<feature type="transmembrane region" description="Helical" evidence="6">
    <location>
        <begin position="218"/>
        <end position="236"/>
    </location>
</feature>
<dbReference type="InterPro" id="IPR037185">
    <property type="entry name" value="EmrE-like"/>
</dbReference>
<dbReference type="Pfam" id="PF00892">
    <property type="entry name" value="EamA"/>
    <property type="match status" value="1"/>
</dbReference>
<keyword evidence="4 6" id="KW-1133">Transmembrane helix</keyword>
<dbReference type="EMBL" id="AAEW02000004">
    <property type="protein sequence ID" value="EAT16515.1"/>
    <property type="molecule type" value="Genomic_DNA"/>
</dbReference>
<evidence type="ECO:0000313" key="9">
    <source>
        <dbReference type="Proteomes" id="UP000005695"/>
    </source>
</evidence>
<organism evidence="8 9">
    <name type="scientific">Desulfuromonas acetoxidans (strain DSM 684 / 11070)</name>
    <dbReference type="NCBI Taxonomy" id="281689"/>
    <lineage>
        <taxon>Bacteria</taxon>
        <taxon>Pseudomonadati</taxon>
        <taxon>Thermodesulfobacteriota</taxon>
        <taxon>Desulfuromonadia</taxon>
        <taxon>Desulfuromonadales</taxon>
        <taxon>Desulfuromonadaceae</taxon>
        <taxon>Desulfuromonas</taxon>
    </lineage>
</organism>
<feature type="transmembrane region" description="Helical" evidence="6">
    <location>
        <begin position="94"/>
        <end position="115"/>
    </location>
</feature>
<evidence type="ECO:0000313" key="8">
    <source>
        <dbReference type="EMBL" id="EAT16515.1"/>
    </source>
</evidence>
<dbReference type="OrthoDB" id="5338957at2"/>
<feature type="transmembrane region" description="Helical" evidence="6">
    <location>
        <begin position="66"/>
        <end position="88"/>
    </location>
</feature>
<comment type="caution">
    <text evidence="8">The sequence shown here is derived from an EMBL/GenBank/DDBJ whole genome shotgun (WGS) entry which is preliminary data.</text>
</comment>
<comment type="similarity">
    <text evidence="2">Belongs to the EamA transporter family.</text>
</comment>
<accession>Q1K2C4</accession>
<evidence type="ECO:0000256" key="3">
    <source>
        <dbReference type="ARBA" id="ARBA00022692"/>
    </source>
</evidence>
<feature type="transmembrane region" description="Helical" evidence="6">
    <location>
        <begin position="248"/>
        <end position="265"/>
    </location>
</feature>
<dbReference type="GO" id="GO:0016020">
    <property type="term" value="C:membrane"/>
    <property type="evidence" value="ECO:0007669"/>
    <property type="project" value="UniProtKB-SubCell"/>
</dbReference>
<evidence type="ECO:0000256" key="5">
    <source>
        <dbReference type="ARBA" id="ARBA00023136"/>
    </source>
</evidence>
<dbReference type="InterPro" id="IPR000620">
    <property type="entry name" value="EamA_dom"/>
</dbReference>
<comment type="subcellular location">
    <subcellularLocation>
        <location evidence="1">Membrane</location>
        <topology evidence="1">Multi-pass membrane protein</topology>
    </subcellularLocation>
</comment>
<name>Q1K2C4_DESA6</name>
<feature type="domain" description="EamA" evidence="7">
    <location>
        <begin position="7"/>
        <end position="138"/>
    </location>
</feature>
<gene>
    <name evidence="8" type="ORF">Dace_2610</name>
</gene>
<reference evidence="8" key="2">
    <citation type="submission" date="2006-05" db="EMBL/GenBank/DDBJ databases">
        <title>Sequencing of the draft genome and assembly of Desulfuromonas acetoxidans DSM 684.</title>
        <authorList>
            <consortium name="US DOE Joint Genome Institute (JGI-PGF)"/>
            <person name="Copeland A."/>
            <person name="Lucas S."/>
            <person name="Lapidus A."/>
            <person name="Barry K."/>
            <person name="Detter J.C."/>
            <person name="Glavina del Rio T."/>
            <person name="Hammon N."/>
            <person name="Israni S."/>
            <person name="Dalin E."/>
            <person name="Tice H."/>
            <person name="Bruce D."/>
            <person name="Pitluck S."/>
            <person name="Richardson P."/>
        </authorList>
    </citation>
    <scope>NUCLEOTIDE SEQUENCE [LARGE SCALE GENOMIC DNA]</scope>
    <source>
        <strain evidence="8">DSM 684</strain>
    </source>
</reference>
<feature type="transmembrane region" description="Helical" evidence="6">
    <location>
        <begin position="38"/>
        <end position="54"/>
    </location>
</feature>
<keyword evidence="9" id="KW-1185">Reference proteome</keyword>
<dbReference type="PANTHER" id="PTHR32322:SF2">
    <property type="entry name" value="EAMA DOMAIN-CONTAINING PROTEIN"/>
    <property type="match status" value="1"/>
</dbReference>
<evidence type="ECO:0000256" key="4">
    <source>
        <dbReference type="ARBA" id="ARBA00022989"/>
    </source>
</evidence>
<protein>
    <recommendedName>
        <fullName evidence="7">EamA domain-containing protein</fullName>
    </recommendedName>
</protein>
<feature type="transmembrane region" description="Helical" evidence="6">
    <location>
        <begin position="271"/>
        <end position="289"/>
    </location>
</feature>
<evidence type="ECO:0000259" key="7">
    <source>
        <dbReference type="Pfam" id="PF00892"/>
    </source>
</evidence>
<evidence type="ECO:0000256" key="1">
    <source>
        <dbReference type="ARBA" id="ARBA00004141"/>
    </source>
</evidence>
<feature type="transmembrane region" description="Helical" evidence="6">
    <location>
        <begin position="155"/>
        <end position="172"/>
    </location>
</feature>
<reference evidence="8" key="1">
    <citation type="submission" date="2006-05" db="EMBL/GenBank/DDBJ databases">
        <title>Annotation of the draft genome assembly of Desulfuromonas acetoxidans DSM 684.</title>
        <authorList>
            <consortium name="US DOE Joint Genome Institute (JGI-ORNL)"/>
            <person name="Larimer F."/>
            <person name="Land M."/>
            <person name="Hauser L."/>
        </authorList>
    </citation>
    <scope>NUCLEOTIDE SEQUENCE [LARGE SCALE GENOMIC DNA]</scope>
    <source>
        <strain evidence="8">DSM 684</strain>
    </source>
</reference>
<dbReference type="PANTHER" id="PTHR32322">
    <property type="entry name" value="INNER MEMBRANE TRANSPORTER"/>
    <property type="match status" value="1"/>
</dbReference>